<protein>
    <submittedName>
        <fullName evidence="1">Uncharacterized protein</fullName>
    </submittedName>
</protein>
<proteinExistence type="predicted"/>
<feature type="non-terminal residue" evidence="1">
    <location>
        <position position="1"/>
    </location>
</feature>
<gene>
    <name evidence="1" type="ORF">GGD88_003708</name>
</gene>
<keyword evidence="2" id="KW-1185">Reference proteome</keyword>
<dbReference type="AlphaFoldDB" id="A0A7W6WM10"/>
<dbReference type="EMBL" id="JACIGI010000068">
    <property type="protein sequence ID" value="MBB4287941.1"/>
    <property type="molecule type" value="Genomic_DNA"/>
</dbReference>
<evidence type="ECO:0000313" key="2">
    <source>
        <dbReference type="Proteomes" id="UP000555728"/>
    </source>
</evidence>
<dbReference type="Proteomes" id="UP000555728">
    <property type="component" value="Unassembled WGS sequence"/>
</dbReference>
<comment type="caution">
    <text evidence="1">The sequence shown here is derived from an EMBL/GenBank/DDBJ whole genome shotgun (WGS) entry which is preliminary data.</text>
</comment>
<organism evidence="1 2">
    <name type="scientific">Roseospira goensis</name>
    <dbReference type="NCBI Taxonomy" id="391922"/>
    <lineage>
        <taxon>Bacteria</taxon>
        <taxon>Pseudomonadati</taxon>
        <taxon>Pseudomonadota</taxon>
        <taxon>Alphaproteobacteria</taxon>
        <taxon>Rhodospirillales</taxon>
        <taxon>Rhodospirillaceae</taxon>
        <taxon>Roseospira</taxon>
    </lineage>
</organism>
<accession>A0A7W6WM10</accession>
<name>A0A7W6WM10_9PROT</name>
<sequence>DPGDDPATRASAALDVLLAADPALLESASA</sequence>
<evidence type="ECO:0000313" key="1">
    <source>
        <dbReference type="EMBL" id="MBB4287941.1"/>
    </source>
</evidence>
<reference evidence="1 2" key="1">
    <citation type="submission" date="2020-08" db="EMBL/GenBank/DDBJ databases">
        <title>Genome sequencing of Purple Non-Sulfur Bacteria from various extreme environments.</title>
        <authorList>
            <person name="Mayer M."/>
        </authorList>
    </citation>
    <scope>NUCLEOTIDE SEQUENCE [LARGE SCALE GENOMIC DNA]</scope>
    <source>
        <strain evidence="1 2">JA135</strain>
    </source>
</reference>